<proteinExistence type="predicted"/>
<dbReference type="Proteomes" id="UP001152888">
    <property type="component" value="Unassembled WGS sequence"/>
</dbReference>
<reference evidence="2" key="1">
    <citation type="submission" date="2022-03" db="EMBL/GenBank/DDBJ databases">
        <authorList>
            <person name="Sayadi A."/>
        </authorList>
    </citation>
    <scope>NUCLEOTIDE SEQUENCE</scope>
</reference>
<comment type="caution">
    <text evidence="2">The sequence shown here is derived from an EMBL/GenBank/DDBJ whole genome shotgun (WGS) entry which is preliminary data.</text>
</comment>
<dbReference type="EMBL" id="CAKOFQ010006721">
    <property type="protein sequence ID" value="CAH1965044.1"/>
    <property type="molecule type" value="Genomic_DNA"/>
</dbReference>
<evidence type="ECO:0000313" key="3">
    <source>
        <dbReference type="Proteomes" id="UP001152888"/>
    </source>
</evidence>
<sequence length="82" mass="9902">MQSELELRKYSVQFLQLMLKEANKVIHDESKQQELRERAQEEKEKLERELEVRAGLDEIKRMHTRALNDLYISGDNAFERRL</sequence>
<evidence type="ECO:0000256" key="1">
    <source>
        <dbReference type="SAM" id="Coils"/>
    </source>
</evidence>
<keyword evidence="1" id="KW-0175">Coiled coil</keyword>
<evidence type="ECO:0000313" key="2">
    <source>
        <dbReference type="EMBL" id="CAH1965044.1"/>
    </source>
</evidence>
<protein>
    <submittedName>
        <fullName evidence="2">Uncharacterized protein</fullName>
    </submittedName>
</protein>
<name>A0A9P0P375_ACAOB</name>
<dbReference type="AlphaFoldDB" id="A0A9P0P375"/>
<organism evidence="2 3">
    <name type="scientific">Acanthoscelides obtectus</name>
    <name type="common">Bean weevil</name>
    <name type="synonym">Bruchus obtectus</name>
    <dbReference type="NCBI Taxonomy" id="200917"/>
    <lineage>
        <taxon>Eukaryota</taxon>
        <taxon>Metazoa</taxon>
        <taxon>Ecdysozoa</taxon>
        <taxon>Arthropoda</taxon>
        <taxon>Hexapoda</taxon>
        <taxon>Insecta</taxon>
        <taxon>Pterygota</taxon>
        <taxon>Neoptera</taxon>
        <taxon>Endopterygota</taxon>
        <taxon>Coleoptera</taxon>
        <taxon>Polyphaga</taxon>
        <taxon>Cucujiformia</taxon>
        <taxon>Chrysomeloidea</taxon>
        <taxon>Chrysomelidae</taxon>
        <taxon>Bruchinae</taxon>
        <taxon>Bruchini</taxon>
        <taxon>Acanthoscelides</taxon>
    </lineage>
</organism>
<feature type="coiled-coil region" evidence="1">
    <location>
        <begin position="29"/>
        <end position="56"/>
    </location>
</feature>
<accession>A0A9P0P375</accession>
<gene>
    <name evidence="2" type="ORF">ACAOBT_LOCUS6129</name>
</gene>
<keyword evidence="3" id="KW-1185">Reference proteome</keyword>
<dbReference type="OrthoDB" id="6709989at2759"/>